<proteinExistence type="predicted"/>
<evidence type="ECO:0000313" key="4">
    <source>
        <dbReference type="Proteomes" id="UP000309389"/>
    </source>
</evidence>
<dbReference type="PRINTS" id="PR01217">
    <property type="entry name" value="PRICHEXTENSN"/>
</dbReference>
<dbReference type="EMBL" id="SSHH01000002">
    <property type="protein sequence ID" value="TIX50393.1"/>
    <property type="molecule type" value="Genomic_DNA"/>
</dbReference>
<gene>
    <name evidence="3" type="ORF">E5222_08950</name>
</gene>
<accession>A0A4V4U8K7</accession>
<feature type="region of interest" description="Disordered" evidence="1">
    <location>
        <begin position="32"/>
        <end position="138"/>
    </location>
</feature>
<evidence type="ECO:0008006" key="5">
    <source>
        <dbReference type="Google" id="ProtNLM"/>
    </source>
</evidence>
<feature type="compositionally biased region" description="Polar residues" evidence="1">
    <location>
        <begin position="109"/>
        <end position="121"/>
    </location>
</feature>
<comment type="caution">
    <text evidence="3">The sequence shown here is derived from an EMBL/GenBank/DDBJ whole genome shotgun (WGS) entry which is preliminary data.</text>
</comment>
<sequence length="266" mass="26098">MGHITTLSRVSFIALGAASLAACGGGGGGGGVVTNPPPVGGTPTPTPGGTPTPTPGGTPTPTPGGTPTPTPTGTPTPTPTGTPTPSPTPTPTPTPPATNDDLLGPLASDTFTMQGLSSTVSMPFDEPGTASTSGASGQIAYDSGSDSYTLTVGGDGLTFGPGELSIASSNQNRYEAAGSGIVELADIGKGYENVGGIGQRYVLPVNWVTVEDYGSGADYVVRSMLFGFESDASAVPTSGNASYQLTLMGARNTDQTTGLLLLSGGV</sequence>
<evidence type="ECO:0000313" key="3">
    <source>
        <dbReference type="EMBL" id="TIX50393.1"/>
    </source>
</evidence>
<evidence type="ECO:0000256" key="1">
    <source>
        <dbReference type="SAM" id="MobiDB-lite"/>
    </source>
</evidence>
<keyword evidence="2" id="KW-0732">Signal</keyword>
<keyword evidence="4" id="KW-1185">Reference proteome</keyword>
<organism evidence="3 4">
    <name type="scientific">Alteraurantiacibacter aquimixticola</name>
    <dbReference type="NCBI Taxonomy" id="2489173"/>
    <lineage>
        <taxon>Bacteria</taxon>
        <taxon>Pseudomonadati</taxon>
        <taxon>Pseudomonadota</taxon>
        <taxon>Alphaproteobacteria</taxon>
        <taxon>Sphingomonadales</taxon>
        <taxon>Erythrobacteraceae</taxon>
        <taxon>Alteraurantiacibacter</taxon>
    </lineage>
</organism>
<dbReference type="AlphaFoldDB" id="A0A4V4U8K7"/>
<feature type="chain" id="PRO_5020647609" description="Transferrin-binding protein B C-lobe/N-lobe beta barrel domain-containing protein" evidence="2">
    <location>
        <begin position="23"/>
        <end position="266"/>
    </location>
</feature>
<evidence type="ECO:0000256" key="2">
    <source>
        <dbReference type="SAM" id="SignalP"/>
    </source>
</evidence>
<dbReference type="RefSeq" id="WP_136693413.1">
    <property type="nucleotide sequence ID" value="NZ_SSHH01000002.1"/>
</dbReference>
<name>A0A4V4U8K7_9SPHN</name>
<dbReference type="Proteomes" id="UP000309389">
    <property type="component" value="Unassembled WGS sequence"/>
</dbReference>
<reference evidence="3 4" key="1">
    <citation type="submission" date="2019-04" db="EMBL/GenBank/DDBJ databases">
        <title>Altererythrobacter aquimixticola sp. nov., isolated from sediment of junction between the ocean and a freshwater spring.</title>
        <authorList>
            <person name="Yoon J.-H."/>
        </authorList>
    </citation>
    <scope>NUCLEOTIDE SEQUENCE [LARGE SCALE GENOMIC DNA]</scope>
    <source>
        <strain evidence="3 4">SSKS-13</strain>
    </source>
</reference>
<feature type="signal peptide" evidence="2">
    <location>
        <begin position="1"/>
        <end position="22"/>
    </location>
</feature>
<feature type="compositionally biased region" description="Pro residues" evidence="1">
    <location>
        <begin position="35"/>
        <end position="96"/>
    </location>
</feature>
<protein>
    <recommendedName>
        <fullName evidence="5">Transferrin-binding protein B C-lobe/N-lobe beta barrel domain-containing protein</fullName>
    </recommendedName>
</protein>